<dbReference type="PANTHER" id="PTHR12247">
    <property type="entry name" value="POLYCOMB GROUP PROTEIN"/>
    <property type="match status" value="1"/>
</dbReference>
<evidence type="ECO:0000313" key="6">
    <source>
        <dbReference type="EMBL" id="CAH1784251.1"/>
    </source>
</evidence>
<dbReference type="Gene3D" id="2.30.30.140">
    <property type="match status" value="4"/>
</dbReference>
<feature type="region of interest" description="Disordered" evidence="5">
    <location>
        <begin position="525"/>
        <end position="661"/>
    </location>
</feature>
<keyword evidence="3" id="KW-0677">Repeat</keyword>
<feature type="compositionally biased region" description="Low complexity" evidence="5">
    <location>
        <begin position="59"/>
        <end position="71"/>
    </location>
</feature>
<dbReference type="InterPro" id="IPR013761">
    <property type="entry name" value="SAM/pointed_sf"/>
</dbReference>
<dbReference type="Pfam" id="PF12140">
    <property type="entry name" value="SLED"/>
    <property type="match status" value="1"/>
</dbReference>
<evidence type="ECO:0000256" key="4">
    <source>
        <dbReference type="ARBA" id="ARBA00023242"/>
    </source>
</evidence>
<organism evidence="6 7">
    <name type="scientific">Owenia fusiformis</name>
    <name type="common">Polychaete worm</name>
    <dbReference type="NCBI Taxonomy" id="6347"/>
    <lineage>
        <taxon>Eukaryota</taxon>
        <taxon>Metazoa</taxon>
        <taxon>Spiralia</taxon>
        <taxon>Lophotrochozoa</taxon>
        <taxon>Annelida</taxon>
        <taxon>Polychaeta</taxon>
        <taxon>Sedentaria</taxon>
        <taxon>Canalipalpata</taxon>
        <taxon>Sabellida</taxon>
        <taxon>Oweniida</taxon>
        <taxon>Oweniidae</taxon>
        <taxon>Owenia</taxon>
    </lineage>
</organism>
<feature type="region of interest" description="Disordered" evidence="5">
    <location>
        <begin position="694"/>
        <end position="735"/>
    </location>
</feature>
<dbReference type="PROSITE" id="PS51079">
    <property type="entry name" value="MBT"/>
    <property type="match status" value="4"/>
</dbReference>
<keyword evidence="2" id="KW-0678">Repressor</keyword>
<dbReference type="CDD" id="cd20095">
    <property type="entry name" value="MBT_SFMBT_rpt3"/>
    <property type="match status" value="1"/>
</dbReference>
<dbReference type="Gene3D" id="1.10.150.50">
    <property type="entry name" value="Transcription Factor, Ets-1"/>
    <property type="match status" value="1"/>
</dbReference>
<dbReference type="CDD" id="cd20093">
    <property type="entry name" value="MBT_SFMBT_rpt1"/>
    <property type="match status" value="1"/>
</dbReference>
<dbReference type="InterPro" id="IPR038348">
    <property type="entry name" value="SLED_sf"/>
</dbReference>
<comment type="subcellular location">
    <subcellularLocation>
        <location evidence="1">Nucleus</location>
    </subcellularLocation>
</comment>
<dbReference type="InterPro" id="IPR021987">
    <property type="entry name" value="SLED"/>
</dbReference>
<feature type="compositionally biased region" description="Basic and acidic residues" evidence="5">
    <location>
        <begin position="1500"/>
        <end position="1513"/>
    </location>
</feature>
<protein>
    <submittedName>
        <fullName evidence="6">Uncharacterized protein</fullName>
    </submittedName>
</protein>
<dbReference type="InterPro" id="IPR050548">
    <property type="entry name" value="PcG_chromatin_remod_factors"/>
</dbReference>
<dbReference type="GO" id="GO:0005634">
    <property type="term" value="C:nucleus"/>
    <property type="evidence" value="ECO:0007669"/>
    <property type="project" value="UniProtKB-SubCell"/>
</dbReference>
<dbReference type="GO" id="GO:0003682">
    <property type="term" value="F:chromatin binding"/>
    <property type="evidence" value="ECO:0007669"/>
    <property type="project" value="TreeGrafter"/>
</dbReference>
<dbReference type="SMART" id="SM00454">
    <property type="entry name" value="SAM"/>
    <property type="match status" value="1"/>
</dbReference>
<gene>
    <name evidence="6" type="ORF">OFUS_LOCUS10485</name>
</gene>
<dbReference type="SUPFAM" id="SSF63748">
    <property type="entry name" value="Tudor/PWWP/MBT"/>
    <property type="match status" value="4"/>
</dbReference>
<evidence type="ECO:0000256" key="1">
    <source>
        <dbReference type="ARBA" id="ARBA00004123"/>
    </source>
</evidence>
<dbReference type="GO" id="GO:0045892">
    <property type="term" value="P:negative regulation of DNA-templated transcription"/>
    <property type="evidence" value="ECO:0007669"/>
    <property type="project" value="TreeGrafter"/>
</dbReference>
<dbReference type="EMBL" id="CAIIXF020000005">
    <property type="protein sequence ID" value="CAH1784251.1"/>
    <property type="molecule type" value="Genomic_DNA"/>
</dbReference>
<feature type="compositionally biased region" description="Polar residues" evidence="5">
    <location>
        <begin position="1489"/>
        <end position="1499"/>
    </location>
</feature>
<name>A0A8J1XES9_OWEFU</name>
<reference evidence="6" key="1">
    <citation type="submission" date="2022-03" db="EMBL/GenBank/DDBJ databases">
        <authorList>
            <person name="Martin C."/>
        </authorList>
    </citation>
    <scope>NUCLEOTIDE SEQUENCE</scope>
</reference>
<feature type="compositionally biased region" description="Low complexity" evidence="5">
    <location>
        <begin position="610"/>
        <end position="632"/>
    </location>
</feature>
<evidence type="ECO:0000256" key="2">
    <source>
        <dbReference type="ARBA" id="ARBA00022491"/>
    </source>
</evidence>
<dbReference type="GO" id="GO:0042393">
    <property type="term" value="F:histone binding"/>
    <property type="evidence" value="ECO:0007669"/>
    <property type="project" value="TreeGrafter"/>
</dbReference>
<feature type="region of interest" description="Disordered" evidence="5">
    <location>
        <begin position="326"/>
        <end position="347"/>
    </location>
</feature>
<dbReference type="SMART" id="SM00561">
    <property type="entry name" value="MBT"/>
    <property type="match status" value="4"/>
</dbReference>
<feature type="compositionally biased region" description="Polar residues" evidence="5">
    <location>
        <begin position="554"/>
        <end position="564"/>
    </location>
</feature>
<evidence type="ECO:0000256" key="3">
    <source>
        <dbReference type="ARBA" id="ARBA00022737"/>
    </source>
</evidence>
<feature type="compositionally biased region" description="Low complexity" evidence="5">
    <location>
        <begin position="725"/>
        <end position="734"/>
    </location>
</feature>
<dbReference type="Gene3D" id="3.90.1150.190">
    <property type="entry name" value="SLED domain"/>
    <property type="match status" value="1"/>
</dbReference>
<dbReference type="Proteomes" id="UP000749559">
    <property type="component" value="Unassembled WGS sequence"/>
</dbReference>
<sequence length="1666" mass="184099">MKNQMSQLSNHMQQGNKQNQQLSNQTHQVRSHTVIDQVQKEASSEPQSPSPFNPAFIETDLTTPLFPPKKTTTSEHAKPTDPLDKMNLSTTPGKGSVTATTATQQSNVTMATGSAAPGGLNQPQIQPAPAVQIAMSQAQNTVQIGAGQQQGQLQGANTVQIGDQQFQIINFPLLSPGANVTQAPNFQTQVRNIVPVTQAQQMRLSGSNIQLPIRFINPQGVAPRAASGAQQTVMTMGNSLNVGNIGNNQRFILASPLQPGAIQQGVRMLNPTQVSNVQTIQQPNVHTIQQSNAIMSGGKMSVMTPAQTRPMVGQAQQRPILPAHQNTSNRYTQPQNIPTPRQISPSPQFQNQIVNNMQNMVTNLQSFVSQDSPRVNVLPVHSQSSQRLLSAPSLSQQSHQPPVSLTPQPAHQPKPAHSGSVGGLKYSPPIQPPPAHTGAVQPRSAISPNPQIRSMQQTPRAAHKMPVMTSKPPSPFVHRILSHVPNVQALRPRLGQQQNGSQQHSGAQSGHQRVLISGGQQHIMRDNSDLSSSYPVQPGGINPGGQPRSMMPLSVSTGQNTPPARSQAMPPSAPAAHSNRSPSLSPAIIGPNQVPPYAHTPSSPHMRSTPSPHVHPSISPHIHSSISPHIHPAVSPQRHPSISPQSQLPAHTPILPMPSNPIFPTSSPLAIASSINTATPTMSQPVNLHKPAFQSPQIAPRGKSPISPRQRPPKSPGSPRRSRSPGRALPSPLRVPQIKFSSTSTNNVQNKNVVLSSDQDTKPLDGPIEKMDVDEDGHKQANGVPVEYNNDEEFVWDEYLEDTGAIAAPPTSFKHVEDSLQSGFTKGMKLEVANKTSNSTYWVTSVVMTCNQLLRLRYDGYGEDSSADFWCDIQTSDIHPIGWCAQNGKSLQPPEAIKNKYTNWSEFLVNTLTGARTAPAYLLDKTTGTTPIDQIKQGMKLEAQHVLSPTTVWIVEVLENVGGRLLLRYECAQTASHDFWLFYLDLRLHPLGWGQEQRFQYFPPAELQVDAATWSERLNAIFDDTEQPILPPDIFKDQEKLEEHKFQFGWKLEVLDTNNHTDVCPGHVIEVVNSNYFIAEIDDLSDNPEKLRVCCHKNTPGIFPVDWCKWNGVRLAIPRGWPKDKEFNWQEYMEETKTTPAPENAFNLKHAPEHDFERGMKMEAVNPRAPHQICAATITKIIHHLIFVHLDSSATVIGSHILGVNSHHIFPVGWCESNGYPIKPPRNLAKLKRSRDAIVAPTKNNLTPDEFRSHTYSEIRNGEAGGKPGWCPKIYFNHRCFSGPFLSKGRIADLPKCVGPGPIVLVLKEVLSLLINSAYKSSRVLREVQLDGAHNPKMYQQQLKAKYKGKSYRATVEICQNNAQIEEYCRMQCIKLQCCPYLFSPHYVNDNCPENCNNLTKTKYNMVYGTKKKKRKIGRPPGGHTNLEEGDKKKPGKRGRKRKKFLFSPRKQLQANATKLPNGDMITHNASNLADGAMKIDDDAQSVHSRISTDSQMTEKTSDSRDFDPEFRPPKKKYIKHNVVVKSDIRTRGKKLPSFGLAKKTRKKKLILTNGDLNGLEEPPKSAFQPVEPTNVEPPLKLESNPLYWSVDEVAEFITTTDCANLSRILAEQEIDGQALLLLSLPSLQEHLELKLGPAIKLCHHIERVKLSFFDQWADLSNIQRS</sequence>
<dbReference type="Pfam" id="PF02820">
    <property type="entry name" value="MBT"/>
    <property type="match status" value="4"/>
</dbReference>
<feature type="region of interest" description="Disordered" evidence="5">
    <location>
        <begin position="380"/>
        <end position="466"/>
    </location>
</feature>
<feature type="region of interest" description="Disordered" evidence="5">
    <location>
        <begin position="1489"/>
        <end position="1513"/>
    </location>
</feature>
<evidence type="ECO:0000313" key="7">
    <source>
        <dbReference type="Proteomes" id="UP000749559"/>
    </source>
</evidence>
<dbReference type="OrthoDB" id="5800688at2759"/>
<dbReference type="CDD" id="cd20096">
    <property type="entry name" value="MBT_SFMBT_rpt4"/>
    <property type="match status" value="1"/>
</dbReference>
<dbReference type="InterPro" id="IPR004092">
    <property type="entry name" value="Mbt"/>
</dbReference>
<feature type="compositionally biased region" description="Polar residues" evidence="5">
    <location>
        <begin position="381"/>
        <end position="409"/>
    </location>
</feature>
<feature type="compositionally biased region" description="Basic and acidic residues" evidence="5">
    <location>
        <begin position="72"/>
        <end position="84"/>
    </location>
</feature>
<feature type="compositionally biased region" description="Polar residues" evidence="5">
    <location>
        <begin position="600"/>
        <end position="609"/>
    </location>
</feature>
<feature type="compositionally biased region" description="Basic residues" evidence="5">
    <location>
        <begin position="1434"/>
        <end position="1445"/>
    </location>
</feature>
<feature type="region of interest" description="Disordered" evidence="5">
    <location>
        <begin position="1412"/>
        <end position="1445"/>
    </location>
</feature>
<dbReference type="CDD" id="cd20094">
    <property type="entry name" value="MBT_SFMBT_rpt2"/>
    <property type="match status" value="1"/>
</dbReference>
<proteinExistence type="predicted"/>
<dbReference type="InterPro" id="IPR001660">
    <property type="entry name" value="SAM"/>
</dbReference>
<feature type="compositionally biased region" description="Polar residues" evidence="5">
    <location>
        <begin position="87"/>
        <end position="98"/>
    </location>
</feature>
<evidence type="ECO:0000256" key="5">
    <source>
        <dbReference type="SAM" id="MobiDB-lite"/>
    </source>
</evidence>
<dbReference type="SUPFAM" id="SSF47769">
    <property type="entry name" value="SAM/Pointed domain"/>
    <property type="match status" value="1"/>
</dbReference>
<dbReference type="PANTHER" id="PTHR12247:SF129">
    <property type="entry name" value="SOP-2-RELATED PROTEIN 3"/>
    <property type="match status" value="1"/>
</dbReference>
<feature type="compositionally biased region" description="Polar residues" evidence="5">
    <location>
        <begin position="444"/>
        <end position="459"/>
    </location>
</feature>
<keyword evidence="7" id="KW-1185">Reference proteome</keyword>
<keyword evidence="4" id="KW-0539">Nucleus</keyword>
<feature type="compositionally biased region" description="Polar residues" evidence="5">
    <location>
        <begin position="638"/>
        <end position="649"/>
    </location>
</feature>
<comment type="caution">
    <text evidence="6">The sequence shown here is derived from an EMBL/GenBank/DDBJ whole genome shotgun (WGS) entry which is preliminary data.</text>
</comment>
<accession>A0A8J1XES9</accession>
<feature type="compositionally biased region" description="Polar residues" evidence="5">
    <location>
        <begin position="1"/>
        <end position="28"/>
    </location>
</feature>
<feature type="region of interest" description="Disordered" evidence="5">
    <location>
        <begin position="1"/>
        <end position="98"/>
    </location>
</feature>